<dbReference type="Gene3D" id="3.30.70.270">
    <property type="match status" value="1"/>
</dbReference>
<keyword evidence="2" id="KW-0472">Membrane</keyword>
<protein>
    <submittedName>
        <fullName evidence="4">GGDEF domain-containing protein</fullName>
    </submittedName>
</protein>
<dbReference type="AlphaFoldDB" id="A0A4V5NZ21"/>
<dbReference type="InterPro" id="IPR029787">
    <property type="entry name" value="Nucleotide_cyclase"/>
</dbReference>
<dbReference type="PANTHER" id="PTHR44757">
    <property type="entry name" value="DIGUANYLATE CYCLASE DGCP"/>
    <property type="match status" value="1"/>
</dbReference>
<proteinExistence type="predicted"/>
<dbReference type="InterPro" id="IPR052155">
    <property type="entry name" value="Biofilm_reg_signaling"/>
</dbReference>
<keyword evidence="2" id="KW-0812">Transmembrane</keyword>
<feature type="domain" description="GGDEF" evidence="3">
    <location>
        <begin position="438"/>
        <end position="569"/>
    </location>
</feature>
<feature type="region of interest" description="Disordered" evidence="1">
    <location>
        <begin position="572"/>
        <end position="595"/>
    </location>
</feature>
<evidence type="ECO:0000313" key="5">
    <source>
        <dbReference type="Proteomes" id="UP000305675"/>
    </source>
</evidence>
<reference evidence="4 5" key="1">
    <citation type="submission" date="2019-04" db="EMBL/GenBank/DDBJ databases">
        <authorList>
            <person name="Hwang J.C."/>
        </authorList>
    </citation>
    <scope>NUCLEOTIDE SEQUENCE [LARGE SCALE GENOMIC DNA]</scope>
    <source>
        <strain evidence="4 5">IMCC35002</strain>
    </source>
</reference>
<dbReference type="Gene3D" id="1.25.40.10">
    <property type="entry name" value="Tetratricopeptide repeat domain"/>
    <property type="match status" value="1"/>
</dbReference>
<dbReference type="Proteomes" id="UP000305675">
    <property type="component" value="Unassembled WGS sequence"/>
</dbReference>
<dbReference type="NCBIfam" id="TIGR00254">
    <property type="entry name" value="GGDEF"/>
    <property type="match status" value="1"/>
</dbReference>
<accession>A0A4V5NZ21</accession>
<dbReference type="PROSITE" id="PS50887">
    <property type="entry name" value="GGDEF"/>
    <property type="match status" value="1"/>
</dbReference>
<evidence type="ECO:0000313" key="4">
    <source>
        <dbReference type="EMBL" id="TKB52768.1"/>
    </source>
</evidence>
<dbReference type="InterPro" id="IPR043128">
    <property type="entry name" value="Rev_trsase/Diguanyl_cyclase"/>
</dbReference>
<dbReference type="InterPro" id="IPR011990">
    <property type="entry name" value="TPR-like_helical_dom_sf"/>
</dbReference>
<name>A0A4V5NZ21_9GAMM</name>
<dbReference type="InterPro" id="IPR000160">
    <property type="entry name" value="GGDEF_dom"/>
</dbReference>
<dbReference type="PANTHER" id="PTHR44757:SF2">
    <property type="entry name" value="BIOFILM ARCHITECTURE MAINTENANCE PROTEIN MBAA"/>
    <property type="match status" value="1"/>
</dbReference>
<dbReference type="SMART" id="SM00267">
    <property type="entry name" value="GGDEF"/>
    <property type="match status" value="1"/>
</dbReference>
<feature type="transmembrane region" description="Helical" evidence="2">
    <location>
        <begin position="375"/>
        <end position="393"/>
    </location>
</feature>
<keyword evidence="5" id="KW-1185">Reference proteome</keyword>
<evidence type="ECO:0000256" key="1">
    <source>
        <dbReference type="SAM" id="MobiDB-lite"/>
    </source>
</evidence>
<dbReference type="OrthoDB" id="5894408at2"/>
<dbReference type="SUPFAM" id="SSF48452">
    <property type="entry name" value="TPR-like"/>
    <property type="match status" value="1"/>
</dbReference>
<keyword evidence="2" id="KW-1133">Transmembrane helix</keyword>
<evidence type="ECO:0000256" key="2">
    <source>
        <dbReference type="SAM" id="Phobius"/>
    </source>
</evidence>
<evidence type="ECO:0000259" key="3">
    <source>
        <dbReference type="PROSITE" id="PS50887"/>
    </source>
</evidence>
<comment type="caution">
    <text evidence="4">The sequence shown here is derived from an EMBL/GenBank/DDBJ whole genome shotgun (WGS) entry which is preliminary data.</text>
</comment>
<dbReference type="EMBL" id="SWCJ01000014">
    <property type="protein sequence ID" value="TKB52768.1"/>
    <property type="molecule type" value="Genomic_DNA"/>
</dbReference>
<dbReference type="Pfam" id="PF00990">
    <property type="entry name" value="GGDEF"/>
    <property type="match status" value="1"/>
</dbReference>
<organism evidence="4 5">
    <name type="scientific">Ferrimonas aestuarii</name>
    <dbReference type="NCBI Taxonomy" id="2569539"/>
    <lineage>
        <taxon>Bacteria</taxon>
        <taxon>Pseudomonadati</taxon>
        <taxon>Pseudomonadota</taxon>
        <taxon>Gammaproteobacteria</taxon>
        <taxon>Alteromonadales</taxon>
        <taxon>Ferrimonadaceae</taxon>
        <taxon>Ferrimonas</taxon>
    </lineage>
</organism>
<dbReference type="RefSeq" id="WP_136864391.1">
    <property type="nucleotide sequence ID" value="NZ_SWCJ01000014.1"/>
</dbReference>
<sequence>MICTSKWLKLYLVLVTFIPVLASGSEYDDSLVRKLYDYPASKALQIVYDRLLLAEPNSQEQCILIRAKAVTYFRLAQRTNALVSANDALRCAARLNDTRTYASAISVKMISLSHLDRELEAYETVLEYYRSRYLNLEDPLVNMVFMNLASMMVTMGDTSLAKEMATAVNKDVATESPMFRCQYYLGLASIASESNDIVGTETWVPKANEECIGIDSTNKSILLVTNSSLAKFNNDYEKARDLLEESMHHFESEDPSSERWYILREMLEIYYGLGEFEKVKWAADQLLSDFAHRNTFNFRSLALKYLAKVATDEKDYELAADYWRKHSFAQERYSFQQQQKLVAQHRIKMQSEFNIDLKQLVDKNQEREIDQNTRFAVLLVLMLTIIGVLYWLYRSRLSLLSKLRHVEQASKDPITMAPPKNRWMADCRQMMAPLDPSTPMAMVLVKVEQLHEINQEYGYEVGDQILTEVSTLLRRKIDDQMQLGRVSGSVFAICCGGISQQGAAEFAENLFAQTLAMQNPEQLNDALVISFGVSGHHKQLPINELLIKAETDLRRRRDQPFDLKEITQSVERAGREARKQQQQQQVEQWKQELEP</sequence>
<dbReference type="SUPFAM" id="SSF55073">
    <property type="entry name" value="Nucleotide cyclase"/>
    <property type="match status" value="1"/>
</dbReference>
<gene>
    <name evidence="4" type="ORF">FCL42_15780</name>
</gene>